<proteinExistence type="predicted"/>
<accession>A0A2H6K9A0</accession>
<feature type="compositionally biased region" description="Low complexity" evidence="1">
    <location>
        <begin position="52"/>
        <end position="68"/>
    </location>
</feature>
<dbReference type="RefSeq" id="XP_028865804.1">
    <property type="nucleotide sequence ID" value="XM_029009971.1"/>
</dbReference>
<protein>
    <submittedName>
        <fullName evidence="2">Uncharacterized protein</fullName>
    </submittedName>
</protein>
<feature type="compositionally biased region" description="Polar residues" evidence="1">
    <location>
        <begin position="1044"/>
        <end position="1056"/>
    </location>
</feature>
<feature type="compositionally biased region" description="Polar residues" evidence="1">
    <location>
        <begin position="93"/>
        <end position="105"/>
    </location>
</feature>
<feature type="compositionally biased region" description="Polar residues" evidence="1">
    <location>
        <begin position="1063"/>
        <end position="1072"/>
    </location>
</feature>
<feature type="compositionally biased region" description="Low complexity" evidence="1">
    <location>
        <begin position="1023"/>
        <end position="1042"/>
    </location>
</feature>
<dbReference type="GeneID" id="39873331"/>
<dbReference type="InterPro" id="IPR016024">
    <property type="entry name" value="ARM-type_fold"/>
</dbReference>
<feature type="compositionally biased region" description="Basic and acidic residues" evidence="1">
    <location>
        <begin position="1073"/>
        <end position="1085"/>
    </location>
</feature>
<evidence type="ECO:0000313" key="2">
    <source>
        <dbReference type="EMBL" id="GBE59561.1"/>
    </source>
</evidence>
<dbReference type="Proteomes" id="UP000236319">
    <property type="component" value="Unassembled WGS sequence"/>
</dbReference>
<feature type="region of interest" description="Disordered" evidence="1">
    <location>
        <begin position="1000"/>
        <end position="1089"/>
    </location>
</feature>
<evidence type="ECO:0000256" key="1">
    <source>
        <dbReference type="SAM" id="MobiDB-lite"/>
    </source>
</evidence>
<sequence length="1641" mass="182317">MRERDGYRDRGGARGKAESSTSRGFPPPSGSFGRANAGNPKPLSFQTRQGGSSSAESSSRQPSASVSATGPGGNKHTAAAVHPMYGKDLAMAVQTSSGRSQSHQKTPPFKAPPRTQESKRASPSYQQMPLEYTNMRLFNEMVKNGVIHPVMMGQFMPMFSLGAAQPAPEANVAPSSRKRTTSPPSKRPAKAHKPEDTHVQKTATLESMVDATAVRVRMDIIIRALSKLHDAISRIKITMPSIFRIRNNFRLRAAEEEMIGSVEEVYRYLLITHLAKTHKLQPPYNFQKSAESKLQAKEPLLKFVGAKSNLAVINLEELCSVISNQQLQYNPTWSVLRWDEGAEAKNANPATSNRPYYVRALHTRGKEFMDGGRYAVLLRAINVHMFEEHIDVVHLLCNMGPTAREAILRAVGYYALSCDDDAFLTLASIIPTMGSEAQIQFYRQIAQLVDPRTYRMATMYVERYFERILPMCLAISDKRAWAPTITLLMKSVDPLRLGVKSSNTAVTLLRTLKSWCNVFARCEDTCVQVFNKCIQLVLQAGDDSRIVIRGAAADLAVQIWLNAKGKAAVLKQIGYDTVRTLGCISGVQAIKFNIWSDLLTLETFEDHTKTVRVQPLDLILARMDQYDVVAQSLYHEEAAFVISILTAEPSVLSYLMNWYLLRYFKITKTVFALEKIASVIRFAIVAYPRIAKRTLQHTSYNVGTFCCWMLNIATNCSVGSGCLELANIKMALFVDWLFFNYQYNARIIRLCFGAEGTAQCDQVLNNMPYCRRLFVKELSKCVFITRRTDNSDEDENVAKVNVLLGTNEVLTFTYNTAVDIFRRLVDYLLNAVLHYHSEVGVVAVNAISAIFMVSVLEIPGTQHTLGTLLRALKNTVLGRMCSVVDISLEALTVYIAHAGDSDKTHALELKAALQPLHNNYTMVVGMEEKHRSACYDETLKMLMLQCYGMVLEYFINVDGFNAIYHGNHLTVDTLRANQELELLEQTQCPKLYTNITITNTDTATDGNEAGAESDSSVRGDAVSDISDGALSDSISDISSDNDGTAVSDTADTSGANDQGDGGVQTTHQPDGTTKSEETALEHVENSPDVLSISSTELREWVQLFVHGSMDNPAKDFSADPLYMYLKSSLVNNGEPDYSVMLIKARDSSCTFQFVERHGDTTGNSKDHAVANVVDVVATYLLETALQCLLDDASSGASFDSILFKEWVVHIFNAFVRLCVAVFMAGHVSIVWELLYYIAAVSTATQVTEEEVGIDEAKVQSKASKSHLPTPARRKILIVATLLFNTIDSVTQLKSITKDSVMKQTLEHVIKTVVGREGTDMATVVQNLMPIRFTLETVFKSRFNHFGKLPSIMGMILRVAPVTAIDALIGANSANMFNVFKESQLKGSDVGTYVRALLAAGHPSPLQRRHSFVAWQMVCRMYEMAFSTSKMRQTLKQQRNFLKATSKQSMPRNMGKLPYITEADVGEKNANKDVVLCYLGVSGNKRVNFISFQRGYTFAKDLFVNERAELISHAVRDAFNNADIALMEIAVFSAFPIFVHSVPTQGVIRDVTQSLAATWPKKRIIKSPQMQFICDMLLALITHWLARYPHLLAAFDHSLPNIGEALDQLAVKYSTGRSMQFTFNGTTLKVQLEHLLALKNSI</sequence>
<dbReference type="SUPFAM" id="SSF48371">
    <property type="entry name" value="ARM repeat"/>
    <property type="match status" value="1"/>
</dbReference>
<reference evidence="2 3" key="1">
    <citation type="journal article" date="2017" name="BMC Genomics">
        <title>Whole-genome assembly of Babesia ovata and comparative genomics between closely related pathogens.</title>
        <authorList>
            <person name="Yamagishi J."/>
            <person name="Asada M."/>
            <person name="Hakimi H."/>
            <person name="Tanaka T.Q."/>
            <person name="Sugimoto C."/>
            <person name="Kawazu S."/>
        </authorList>
    </citation>
    <scope>NUCLEOTIDE SEQUENCE [LARGE SCALE GENOMIC DNA]</scope>
    <source>
        <strain evidence="2 3">Miyake</strain>
    </source>
</reference>
<feature type="region of interest" description="Disordered" evidence="1">
    <location>
        <begin position="167"/>
        <end position="198"/>
    </location>
</feature>
<gene>
    <name evidence="2" type="ORF">BOVATA_010540</name>
</gene>
<feature type="region of interest" description="Disordered" evidence="1">
    <location>
        <begin position="93"/>
        <end position="127"/>
    </location>
</feature>
<evidence type="ECO:0000313" key="3">
    <source>
        <dbReference type="Proteomes" id="UP000236319"/>
    </source>
</evidence>
<dbReference type="VEuPathDB" id="PiroplasmaDB:BOVATA_010540"/>
<keyword evidence="3" id="KW-1185">Reference proteome</keyword>
<dbReference type="EMBL" id="BDSA01000001">
    <property type="protein sequence ID" value="GBE59561.1"/>
    <property type="molecule type" value="Genomic_DNA"/>
</dbReference>
<comment type="caution">
    <text evidence="2">The sequence shown here is derived from an EMBL/GenBank/DDBJ whole genome shotgun (WGS) entry which is preliminary data.</text>
</comment>
<dbReference type="OrthoDB" id="2021145at2759"/>
<feature type="region of interest" description="Disordered" evidence="1">
    <location>
        <begin position="1"/>
        <end position="79"/>
    </location>
</feature>
<organism evidence="2 3">
    <name type="scientific">Babesia ovata</name>
    <dbReference type="NCBI Taxonomy" id="189622"/>
    <lineage>
        <taxon>Eukaryota</taxon>
        <taxon>Sar</taxon>
        <taxon>Alveolata</taxon>
        <taxon>Apicomplexa</taxon>
        <taxon>Aconoidasida</taxon>
        <taxon>Piroplasmida</taxon>
        <taxon>Babesiidae</taxon>
        <taxon>Babesia</taxon>
    </lineage>
</organism>
<feature type="compositionally biased region" description="Basic and acidic residues" evidence="1">
    <location>
        <begin position="1"/>
        <end position="17"/>
    </location>
</feature>
<name>A0A2H6K9A0_9APIC</name>